<sequence>MTNGRFHGGPVGAPPGIMNGVSNGLNGVSNGQHHGAGSPGNSSSGGGSSISPAPSTNMHEPKMLGNAQFQDAQFANAHARQQRRRTTIGERSINGMSAPAVLEEEQVATRWNPNGVDAPFEHRSSRRNSYVPQFSNSPRAGSPDMYGRGLSPVSAMRSPLRNGHMNGGAMSPVSTLRNDGIIHRSQSPLSHEVISTNVSRNQSPAQGVGNIARNGNAFLQQQQQQQQQASTRASQEHQVALAALQGTTAAATPPPPATSTPSPGPLPPLGPAPLTTTTKTSTAQKLKHRLSLQTHQPPSTAHPPPPVPEEDEMEEIITMSPAVRSFEPVVSYRKSRSSLALSAMGGVGKNASQVSLSGNSLSGRSLTASAGERKRYFGQMVEAGDLVASGIENAFERL</sequence>
<organism evidence="2 3">
    <name type="scientific">Recurvomyces mirabilis</name>
    <dbReference type="NCBI Taxonomy" id="574656"/>
    <lineage>
        <taxon>Eukaryota</taxon>
        <taxon>Fungi</taxon>
        <taxon>Dikarya</taxon>
        <taxon>Ascomycota</taxon>
        <taxon>Pezizomycotina</taxon>
        <taxon>Dothideomycetes</taxon>
        <taxon>Dothideomycetidae</taxon>
        <taxon>Mycosphaerellales</taxon>
        <taxon>Teratosphaeriaceae</taxon>
        <taxon>Recurvomyces</taxon>
    </lineage>
</organism>
<feature type="region of interest" description="Disordered" evidence="1">
    <location>
        <begin position="113"/>
        <end position="175"/>
    </location>
</feature>
<reference evidence="2" key="1">
    <citation type="submission" date="2023-07" db="EMBL/GenBank/DDBJ databases">
        <title>Black Yeasts Isolated from many extreme environments.</title>
        <authorList>
            <person name="Coleine C."/>
            <person name="Stajich J.E."/>
            <person name="Selbmann L."/>
        </authorList>
    </citation>
    <scope>NUCLEOTIDE SEQUENCE</scope>
    <source>
        <strain evidence="2">CCFEE 5485</strain>
    </source>
</reference>
<dbReference type="Proteomes" id="UP001274830">
    <property type="component" value="Unassembled WGS sequence"/>
</dbReference>
<feature type="compositionally biased region" description="Pro residues" evidence="1">
    <location>
        <begin position="252"/>
        <end position="271"/>
    </location>
</feature>
<dbReference type="AlphaFoldDB" id="A0AAE0TTW4"/>
<feature type="compositionally biased region" description="Polar residues" evidence="1">
    <location>
        <begin position="127"/>
        <end position="139"/>
    </location>
</feature>
<comment type="caution">
    <text evidence="2">The sequence shown here is derived from an EMBL/GenBank/DDBJ whole genome shotgun (WGS) entry which is preliminary data.</text>
</comment>
<accession>A0AAE0TTW4</accession>
<feature type="compositionally biased region" description="Gly residues" evidence="1">
    <location>
        <begin position="1"/>
        <end position="11"/>
    </location>
</feature>
<feature type="region of interest" description="Disordered" evidence="1">
    <location>
        <begin position="75"/>
        <end position="99"/>
    </location>
</feature>
<evidence type="ECO:0000313" key="2">
    <source>
        <dbReference type="EMBL" id="KAK3671830.1"/>
    </source>
</evidence>
<evidence type="ECO:0000256" key="1">
    <source>
        <dbReference type="SAM" id="MobiDB-lite"/>
    </source>
</evidence>
<feature type="region of interest" description="Disordered" evidence="1">
    <location>
        <begin position="1"/>
        <end position="61"/>
    </location>
</feature>
<proteinExistence type="predicted"/>
<keyword evidence="3" id="KW-1185">Reference proteome</keyword>
<dbReference type="EMBL" id="JAUTXT010000039">
    <property type="protein sequence ID" value="KAK3671830.1"/>
    <property type="molecule type" value="Genomic_DNA"/>
</dbReference>
<feature type="region of interest" description="Disordered" evidence="1">
    <location>
        <begin position="248"/>
        <end position="311"/>
    </location>
</feature>
<protein>
    <submittedName>
        <fullName evidence="2">Uncharacterized protein</fullName>
    </submittedName>
</protein>
<name>A0AAE0TTW4_9PEZI</name>
<feature type="compositionally biased region" description="Low complexity" evidence="1">
    <location>
        <begin position="19"/>
        <end position="42"/>
    </location>
</feature>
<feature type="compositionally biased region" description="Low complexity" evidence="1">
    <location>
        <begin position="272"/>
        <end position="284"/>
    </location>
</feature>
<gene>
    <name evidence="2" type="ORF">LTR78_008376</name>
</gene>
<evidence type="ECO:0000313" key="3">
    <source>
        <dbReference type="Proteomes" id="UP001274830"/>
    </source>
</evidence>
<feature type="region of interest" description="Disordered" evidence="1">
    <location>
        <begin position="219"/>
        <end position="238"/>
    </location>
</feature>